<keyword evidence="2" id="KW-1185">Reference proteome</keyword>
<sequence length="100" mass="11287">MNASLKPIFEGRMVCRDAQEIVELLQGPVTRAMARRMEEEHRGKIAIFKKMNEDLGWQVIGAQEGALTGTKTLLFSKLQVEEAKETSLEDLEALKPEKKT</sequence>
<reference evidence="2" key="1">
    <citation type="journal article" date="2023" name="Nat. Plants">
        <title>Single-cell RNA sequencing provides a high-resolution roadmap for understanding the multicellular compartmentation of specialized metabolism.</title>
        <authorList>
            <person name="Sun S."/>
            <person name="Shen X."/>
            <person name="Li Y."/>
            <person name="Li Y."/>
            <person name="Wang S."/>
            <person name="Li R."/>
            <person name="Zhang H."/>
            <person name="Shen G."/>
            <person name="Guo B."/>
            <person name="Wei J."/>
            <person name="Xu J."/>
            <person name="St-Pierre B."/>
            <person name="Chen S."/>
            <person name="Sun C."/>
        </authorList>
    </citation>
    <scope>NUCLEOTIDE SEQUENCE [LARGE SCALE GENOMIC DNA]</scope>
</reference>
<evidence type="ECO:0000313" key="2">
    <source>
        <dbReference type="Proteomes" id="UP001060085"/>
    </source>
</evidence>
<proteinExistence type="predicted"/>
<organism evidence="1 2">
    <name type="scientific">Catharanthus roseus</name>
    <name type="common">Madagascar periwinkle</name>
    <name type="synonym">Vinca rosea</name>
    <dbReference type="NCBI Taxonomy" id="4058"/>
    <lineage>
        <taxon>Eukaryota</taxon>
        <taxon>Viridiplantae</taxon>
        <taxon>Streptophyta</taxon>
        <taxon>Embryophyta</taxon>
        <taxon>Tracheophyta</taxon>
        <taxon>Spermatophyta</taxon>
        <taxon>Magnoliopsida</taxon>
        <taxon>eudicotyledons</taxon>
        <taxon>Gunneridae</taxon>
        <taxon>Pentapetalae</taxon>
        <taxon>asterids</taxon>
        <taxon>lamiids</taxon>
        <taxon>Gentianales</taxon>
        <taxon>Apocynaceae</taxon>
        <taxon>Rauvolfioideae</taxon>
        <taxon>Vinceae</taxon>
        <taxon>Catharanthinae</taxon>
        <taxon>Catharanthus</taxon>
    </lineage>
</organism>
<name>A0ACB9ZUY7_CATRO</name>
<gene>
    <name evidence="1" type="ORF">M9H77_29503</name>
</gene>
<dbReference type="EMBL" id="CM044707">
    <property type="protein sequence ID" value="KAI5652316.1"/>
    <property type="molecule type" value="Genomic_DNA"/>
</dbReference>
<comment type="caution">
    <text evidence="1">The sequence shown here is derived from an EMBL/GenBank/DDBJ whole genome shotgun (WGS) entry which is preliminary data.</text>
</comment>
<protein>
    <submittedName>
        <fullName evidence="1">Uncharacterized protein</fullName>
    </submittedName>
</protein>
<accession>A0ACB9ZUY7</accession>
<evidence type="ECO:0000313" key="1">
    <source>
        <dbReference type="EMBL" id="KAI5652316.1"/>
    </source>
</evidence>
<dbReference type="Proteomes" id="UP001060085">
    <property type="component" value="Linkage Group LG07"/>
</dbReference>